<name>A0ABQ7R7K2_PLUXY</name>
<dbReference type="Proteomes" id="UP000823941">
    <property type="component" value="Chromosome 1"/>
</dbReference>
<dbReference type="EMBL" id="JAHIBW010000001">
    <property type="protein sequence ID" value="KAG7313213.1"/>
    <property type="molecule type" value="Genomic_DNA"/>
</dbReference>
<reference evidence="1 2" key="1">
    <citation type="submission" date="2021-06" db="EMBL/GenBank/DDBJ databases">
        <title>A haploid diamondback moth (Plutella xylostella L.) genome assembly resolves 31 chromosomes and identifies a diamide resistance mutation.</title>
        <authorList>
            <person name="Ward C.M."/>
            <person name="Perry K.D."/>
            <person name="Baker G."/>
            <person name="Powis K."/>
            <person name="Heckel D.G."/>
            <person name="Baxter S.W."/>
        </authorList>
    </citation>
    <scope>NUCLEOTIDE SEQUENCE [LARGE SCALE GENOMIC DNA]</scope>
    <source>
        <strain evidence="1 2">LV</strain>
        <tissue evidence="1">Single pupa</tissue>
    </source>
</reference>
<accession>A0ABQ7R7K2</accession>
<protein>
    <submittedName>
        <fullName evidence="1">Uncharacterized protein</fullName>
    </submittedName>
</protein>
<keyword evidence="2" id="KW-1185">Reference proteome</keyword>
<organism evidence="1 2">
    <name type="scientific">Plutella xylostella</name>
    <name type="common">Diamondback moth</name>
    <name type="synonym">Plutella maculipennis</name>
    <dbReference type="NCBI Taxonomy" id="51655"/>
    <lineage>
        <taxon>Eukaryota</taxon>
        <taxon>Metazoa</taxon>
        <taxon>Ecdysozoa</taxon>
        <taxon>Arthropoda</taxon>
        <taxon>Hexapoda</taxon>
        <taxon>Insecta</taxon>
        <taxon>Pterygota</taxon>
        <taxon>Neoptera</taxon>
        <taxon>Endopterygota</taxon>
        <taxon>Lepidoptera</taxon>
        <taxon>Glossata</taxon>
        <taxon>Ditrysia</taxon>
        <taxon>Yponomeutoidea</taxon>
        <taxon>Plutellidae</taxon>
        <taxon>Plutella</taxon>
    </lineage>
</organism>
<evidence type="ECO:0000313" key="2">
    <source>
        <dbReference type="Proteomes" id="UP000823941"/>
    </source>
</evidence>
<comment type="caution">
    <text evidence="1">The sequence shown here is derived from an EMBL/GenBank/DDBJ whole genome shotgun (WGS) entry which is preliminary data.</text>
</comment>
<sequence length="51" mass="5742">MVRPHPAAAPAAARRRQVDNHLVLFLIRPRPAITVSLKIRFLCSQQLAHGF</sequence>
<proteinExistence type="predicted"/>
<gene>
    <name evidence="1" type="ORF">JYU34_000312</name>
</gene>
<evidence type="ECO:0000313" key="1">
    <source>
        <dbReference type="EMBL" id="KAG7313213.1"/>
    </source>
</evidence>